<dbReference type="OrthoDB" id="981564at2"/>
<reference evidence="1 2" key="1">
    <citation type="submission" date="2018-09" db="EMBL/GenBank/DDBJ databases">
        <title>Hymenobacter medium sp. nov., isolated from R2A medium.</title>
        <authorList>
            <person name="Yingchao G."/>
        </authorList>
    </citation>
    <scope>NUCLEOTIDE SEQUENCE [LARGE SCALE GENOMIC DNA]</scope>
    <source>
        <strain evidence="2">sh-6</strain>
    </source>
</reference>
<evidence type="ECO:0000313" key="2">
    <source>
        <dbReference type="Proteomes" id="UP000262802"/>
    </source>
</evidence>
<gene>
    <name evidence="1" type="ORF">D3Y59_14325</name>
</gene>
<dbReference type="Proteomes" id="UP000262802">
    <property type="component" value="Chromosome"/>
</dbReference>
<dbReference type="EMBL" id="CP032317">
    <property type="protein sequence ID" value="AYA38109.1"/>
    <property type="molecule type" value="Genomic_DNA"/>
</dbReference>
<evidence type="ECO:0000313" key="1">
    <source>
        <dbReference type="EMBL" id="AYA38109.1"/>
    </source>
</evidence>
<dbReference type="Gene3D" id="2.40.50.120">
    <property type="match status" value="1"/>
</dbReference>
<sequence>MACSCVEVGIRKSYRQADVIFAGTLVSKTQVGGLVRYIFRVKHLYKGSAQTDTLSVQSSGSSAACGSSFNLDTDYLIYSWLRDVKPQSILDLGPQVSPYLYTSICSRNKPDRFANFYEKAVLKLL</sequence>
<dbReference type="InterPro" id="IPR008993">
    <property type="entry name" value="TIMP-like_OB-fold"/>
</dbReference>
<protein>
    <submittedName>
        <fullName evidence="1">Uncharacterized protein</fullName>
    </submittedName>
</protein>
<name>A0A3B7RBN7_9BACT</name>
<accession>A0A3B7RBN7</accession>
<proteinExistence type="predicted"/>
<dbReference type="AlphaFoldDB" id="A0A3B7RBN7"/>
<keyword evidence="2" id="KW-1185">Reference proteome</keyword>
<dbReference type="KEGG" id="hyh:D3Y59_14325"/>
<organism evidence="1 2">
    <name type="scientific">Hymenobacter oligotrophus</name>
    <dbReference type="NCBI Taxonomy" id="2319843"/>
    <lineage>
        <taxon>Bacteria</taxon>
        <taxon>Pseudomonadati</taxon>
        <taxon>Bacteroidota</taxon>
        <taxon>Cytophagia</taxon>
        <taxon>Cytophagales</taxon>
        <taxon>Hymenobacteraceae</taxon>
        <taxon>Hymenobacter</taxon>
    </lineage>
</organism>
<dbReference type="SUPFAM" id="SSF50242">
    <property type="entry name" value="TIMP-like"/>
    <property type="match status" value="1"/>
</dbReference>